<keyword evidence="4" id="KW-0067">ATP-binding</keyword>
<dbReference type="PROSITE" id="PS00211">
    <property type="entry name" value="ABC_TRANSPORTER_1"/>
    <property type="match status" value="1"/>
</dbReference>
<keyword evidence="7" id="KW-1185">Reference proteome</keyword>
<dbReference type="InterPro" id="IPR003439">
    <property type="entry name" value="ABC_transporter-like_ATP-bd"/>
</dbReference>
<gene>
    <name evidence="6" type="ORF">DKT75_11465</name>
</gene>
<comment type="caution">
    <text evidence="6">The sequence shown here is derived from an EMBL/GenBank/DDBJ whole genome shotgun (WGS) entry which is preliminary data.</text>
</comment>
<evidence type="ECO:0000313" key="7">
    <source>
        <dbReference type="Proteomes" id="UP000245506"/>
    </source>
</evidence>
<dbReference type="RefSeq" id="WP_109823568.1">
    <property type="nucleotide sequence ID" value="NZ_QGKL01000031.1"/>
</dbReference>
<dbReference type="InterPro" id="IPR027417">
    <property type="entry name" value="P-loop_NTPase"/>
</dbReference>
<dbReference type="PANTHER" id="PTHR42788:SF19">
    <property type="entry name" value="ALIPHATIC SULFONATES IMPORT ATP-BINDING PROTEIN SSUB 2"/>
    <property type="match status" value="1"/>
</dbReference>
<dbReference type="InterPro" id="IPR017871">
    <property type="entry name" value="ABC_transporter-like_CS"/>
</dbReference>
<evidence type="ECO:0000313" key="6">
    <source>
        <dbReference type="EMBL" id="PWQ95989.1"/>
    </source>
</evidence>
<comment type="similarity">
    <text evidence="1">Belongs to the ABC transporter superfamily.</text>
</comment>
<evidence type="ECO:0000256" key="1">
    <source>
        <dbReference type="ARBA" id="ARBA00005417"/>
    </source>
</evidence>
<dbReference type="Proteomes" id="UP000245506">
    <property type="component" value="Unassembled WGS sequence"/>
</dbReference>
<accession>A0A317CC85</accession>
<proteinExistence type="inferred from homology"/>
<reference evidence="6 7" key="1">
    <citation type="submission" date="2018-05" db="EMBL/GenBank/DDBJ databases">
        <title>Leucothrix arctica sp. nov., isolated from Arctic seawater.</title>
        <authorList>
            <person name="Choi A."/>
            <person name="Baek K."/>
        </authorList>
    </citation>
    <scope>NUCLEOTIDE SEQUENCE [LARGE SCALE GENOMIC DNA]</scope>
    <source>
        <strain evidence="6 7">IMCC9719</strain>
    </source>
</reference>
<evidence type="ECO:0000256" key="2">
    <source>
        <dbReference type="ARBA" id="ARBA00022448"/>
    </source>
</evidence>
<dbReference type="SMART" id="SM00382">
    <property type="entry name" value="AAA"/>
    <property type="match status" value="1"/>
</dbReference>
<keyword evidence="3" id="KW-0547">Nucleotide-binding</keyword>
<dbReference type="GO" id="GO:0005524">
    <property type="term" value="F:ATP binding"/>
    <property type="evidence" value="ECO:0007669"/>
    <property type="project" value="UniProtKB-KW"/>
</dbReference>
<sequence length="242" mass="26538">MDQTLALSIKNISLSFAKTTIFDGLSVDLIAQQWTCLLGQSGCGKSTLLRLIAGLQQADSGTIEYSEQLKSSINNIAYMAQDDCLMPWLSVLDNVMLGARLRGEKNTNASSKALALLEVVGLSQHHASMPATLSGGQRQRVALARTLFEDCPIVLMDEPFSKLDAISRYKLQNLSAKALQGRTVVLVTHDPQEALRLAHTVLVLSNKSPNISQFASFNSAIPRELDQPTITAHQQKLWEYLQ</sequence>
<dbReference type="Gene3D" id="3.40.50.300">
    <property type="entry name" value="P-loop containing nucleotide triphosphate hydrolases"/>
    <property type="match status" value="1"/>
</dbReference>
<dbReference type="SUPFAM" id="SSF52540">
    <property type="entry name" value="P-loop containing nucleoside triphosphate hydrolases"/>
    <property type="match status" value="1"/>
</dbReference>
<keyword evidence="2" id="KW-0813">Transport</keyword>
<name>A0A317CC85_9GAMM</name>
<feature type="domain" description="ABC transporter" evidence="5">
    <location>
        <begin position="7"/>
        <end position="233"/>
    </location>
</feature>
<evidence type="ECO:0000256" key="3">
    <source>
        <dbReference type="ARBA" id="ARBA00022741"/>
    </source>
</evidence>
<dbReference type="PANTHER" id="PTHR42788">
    <property type="entry name" value="TAURINE IMPORT ATP-BINDING PROTEIN-RELATED"/>
    <property type="match status" value="1"/>
</dbReference>
<dbReference type="GO" id="GO:0016887">
    <property type="term" value="F:ATP hydrolysis activity"/>
    <property type="evidence" value="ECO:0007669"/>
    <property type="project" value="InterPro"/>
</dbReference>
<dbReference type="OrthoDB" id="9802264at2"/>
<protein>
    <recommendedName>
        <fullName evidence="5">ABC transporter domain-containing protein</fullName>
    </recommendedName>
</protein>
<evidence type="ECO:0000256" key="4">
    <source>
        <dbReference type="ARBA" id="ARBA00022840"/>
    </source>
</evidence>
<dbReference type="InterPro" id="IPR050166">
    <property type="entry name" value="ABC_transporter_ATP-bind"/>
</dbReference>
<evidence type="ECO:0000259" key="5">
    <source>
        <dbReference type="PROSITE" id="PS50893"/>
    </source>
</evidence>
<dbReference type="EMBL" id="QGKL01000031">
    <property type="protein sequence ID" value="PWQ95989.1"/>
    <property type="molecule type" value="Genomic_DNA"/>
</dbReference>
<dbReference type="PROSITE" id="PS50893">
    <property type="entry name" value="ABC_TRANSPORTER_2"/>
    <property type="match status" value="1"/>
</dbReference>
<dbReference type="AlphaFoldDB" id="A0A317CC85"/>
<organism evidence="6 7">
    <name type="scientific">Leucothrix arctica</name>
    <dbReference type="NCBI Taxonomy" id="1481894"/>
    <lineage>
        <taxon>Bacteria</taxon>
        <taxon>Pseudomonadati</taxon>
        <taxon>Pseudomonadota</taxon>
        <taxon>Gammaproteobacteria</taxon>
        <taxon>Thiotrichales</taxon>
        <taxon>Thiotrichaceae</taxon>
        <taxon>Leucothrix</taxon>
    </lineage>
</organism>
<dbReference type="InterPro" id="IPR003593">
    <property type="entry name" value="AAA+_ATPase"/>
</dbReference>
<dbReference type="Pfam" id="PF00005">
    <property type="entry name" value="ABC_tran"/>
    <property type="match status" value="1"/>
</dbReference>